<gene>
    <name evidence="2" type="ORF">PR048_025495</name>
</gene>
<name>A0ABQ9GRL0_9NEOP</name>
<feature type="compositionally biased region" description="Polar residues" evidence="1">
    <location>
        <begin position="227"/>
        <end position="237"/>
    </location>
</feature>
<protein>
    <submittedName>
        <fullName evidence="2">Uncharacterized protein</fullName>
    </submittedName>
</protein>
<proteinExistence type="predicted"/>
<accession>A0ABQ9GRL0</accession>
<dbReference type="EMBL" id="JARBHB010000010">
    <property type="protein sequence ID" value="KAJ8874629.1"/>
    <property type="molecule type" value="Genomic_DNA"/>
</dbReference>
<feature type="compositionally biased region" description="Basic residues" evidence="1">
    <location>
        <begin position="240"/>
        <end position="249"/>
    </location>
</feature>
<keyword evidence="3" id="KW-1185">Reference proteome</keyword>
<dbReference type="Proteomes" id="UP001159363">
    <property type="component" value="Chromosome 9"/>
</dbReference>
<evidence type="ECO:0000313" key="3">
    <source>
        <dbReference type="Proteomes" id="UP001159363"/>
    </source>
</evidence>
<comment type="caution">
    <text evidence="2">The sequence shown here is derived from an EMBL/GenBank/DDBJ whole genome shotgun (WGS) entry which is preliminary data.</text>
</comment>
<feature type="region of interest" description="Disordered" evidence="1">
    <location>
        <begin position="220"/>
        <end position="249"/>
    </location>
</feature>
<evidence type="ECO:0000256" key="1">
    <source>
        <dbReference type="SAM" id="MobiDB-lite"/>
    </source>
</evidence>
<evidence type="ECO:0000313" key="2">
    <source>
        <dbReference type="EMBL" id="KAJ8874629.1"/>
    </source>
</evidence>
<sequence>MLVPYRTFSAIQDVLGKVVAMTTKFLRQTIVGGNPENPMILKSGDTVWHCSSESTVYIQNSITPLDCQRIKEYDTLSEDCEASRVETARRPVRPAGIACHQAVARVHLSAFSVSARYAEQTTRDTLRSQVVLRRMWISVNVSDKTLKPFHFESDREDWPDTECQDNESSEVNTVGSARDRSWCLCKNCVTMATDEESLARYEIHGRDLTIAVGCVTAGSRPGERSDITASRLQQQLAETKRRKYNSMPP</sequence>
<reference evidence="2 3" key="1">
    <citation type="submission" date="2023-02" db="EMBL/GenBank/DDBJ databases">
        <title>LHISI_Scaffold_Assembly.</title>
        <authorList>
            <person name="Stuart O.P."/>
            <person name="Cleave R."/>
            <person name="Magrath M.J.L."/>
            <person name="Mikheyev A.S."/>
        </authorList>
    </citation>
    <scope>NUCLEOTIDE SEQUENCE [LARGE SCALE GENOMIC DNA]</scope>
    <source>
        <strain evidence="2">Daus_M_001</strain>
        <tissue evidence="2">Leg muscle</tissue>
    </source>
</reference>
<organism evidence="2 3">
    <name type="scientific">Dryococelus australis</name>
    <dbReference type="NCBI Taxonomy" id="614101"/>
    <lineage>
        <taxon>Eukaryota</taxon>
        <taxon>Metazoa</taxon>
        <taxon>Ecdysozoa</taxon>
        <taxon>Arthropoda</taxon>
        <taxon>Hexapoda</taxon>
        <taxon>Insecta</taxon>
        <taxon>Pterygota</taxon>
        <taxon>Neoptera</taxon>
        <taxon>Polyneoptera</taxon>
        <taxon>Phasmatodea</taxon>
        <taxon>Verophasmatodea</taxon>
        <taxon>Anareolatae</taxon>
        <taxon>Phasmatidae</taxon>
        <taxon>Eurycanthinae</taxon>
        <taxon>Dryococelus</taxon>
    </lineage>
</organism>